<comment type="caution">
    <text evidence="1">The sequence shown here is derived from an EMBL/GenBank/DDBJ whole genome shotgun (WGS) entry which is preliminary data.</text>
</comment>
<accession>A0A7J9LIJ3</accession>
<reference evidence="1 2" key="1">
    <citation type="journal article" date="2019" name="Genome Biol. Evol.">
        <title>Insights into the evolution of the New World diploid cottons (Gossypium, subgenus Houzingenia) based on genome sequencing.</title>
        <authorList>
            <person name="Grover C.E."/>
            <person name="Arick M.A. 2nd"/>
            <person name="Thrash A."/>
            <person name="Conover J.L."/>
            <person name="Sanders W.S."/>
            <person name="Peterson D.G."/>
            <person name="Frelichowski J.E."/>
            <person name="Scheffler J.A."/>
            <person name="Scheffler B.E."/>
            <person name="Wendel J.F."/>
        </authorList>
    </citation>
    <scope>NUCLEOTIDE SEQUENCE [LARGE SCALE GENOMIC DNA]</scope>
    <source>
        <strain evidence="1">1</strain>
        <tissue evidence="1">Leaf</tissue>
    </source>
</reference>
<dbReference type="EMBL" id="JABFAF010000006">
    <property type="protein sequence ID" value="MBA0858488.1"/>
    <property type="molecule type" value="Genomic_DNA"/>
</dbReference>
<evidence type="ECO:0000313" key="2">
    <source>
        <dbReference type="Proteomes" id="UP000593576"/>
    </source>
</evidence>
<dbReference type="Proteomes" id="UP000593576">
    <property type="component" value="Unassembled WGS sequence"/>
</dbReference>
<gene>
    <name evidence="1" type="ORF">Goshw_026912</name>
</gene>
<organism evidence="1 2">
    <name type="scientific">Gossypium schwendimanii</name>
    <name type="common">Cotton</name>
    <dbReference type="NCBI Taxonomy" id="34291"/>
    <lineage>
        <taxon>Eukaryota</taxon>
        <taxon>Viridiplantae</taxon>
        <taxon>Streptophyta</taxon>
        <taxon>Embryophyta</taxon>
        <taxon>Tracheophyta</taxon>
        <taxon>Spermatophyta</taxon>
        <taxon>Magnoliopsida</taxon>
        <taxon>eudicotyledons</taxon>
        <taxon>Gunneridae</taxon>
        <taxon>Pentapetalae</taxon>
        <taxon>rosids</taxon>
        <taxon>malvids</taxon>
        <taxon>Malvales</taxon>
        <taxon>Malvaceae</taxon>
        <taxon>Malvoideae</taxon>
        <taxon>Gossypium</taxon>
    </lineage>
</organism>
<evidence type="ECO:0000313" key="1">
    <source>
        <dbReference type="EMBL" id="MBA0858488.1"/>
    </source>
</evidence>
<sequence>MDVKLRKFLPLQEQKIVLVVRDVYPLIQQIS</sequence>
<keyword evidence="2" id="KW-1185">Reference proteome</keyword>
<dbReference type="AlphaFoldDB" id="A0A7J9LIJ3"/>
<proteinExistence type="predicted"/>
<protein>
    <submittedName>
        <fullName evidence="1">Uncharacterized protein</fullName>
    </submittedName>
</protein>
<name>A0A7J9LIJ3_GOSSC</name>